<keyword evidence="4" id="KW-1185">Reference proteome</keyword>
<name>A0A7S3ZNE5_9STRA</name>
<evidence type="ECO:0000313" key="2">
    <source>
        <dbReference type="EMBL" id="CAE0688778.1"/>
    </source>
</evidence>
<dbReference type="EMBL" id="HBIW01005139">
    <property type="protein sequence ID" value="CAE0688778.1"/>
    <property type="molecule type" value="Transcribed_RNA"/>
</dbReference>
<feature type="region of interest" description="Disordered" evidence="1">
    <location>
        <begin position="381"/>
        <end position="414"/>
    </location>
</feature>
<proteinExistence type="predicted"/>
<reference evidence="3" key="2">
    <citation type="submission" date="2021-11" db="EMBL/GenBank/DDBJ databases">
        <authorList>
            <consortium name="Genoscope - CEA"/>
            <person name="William W."/>
        </authorList>
    </citation>
    <scope>NUCLEOTIDE SEQUENCE</scope>
</reference>
<evidence type="ECO:0000313" key="4">
    <source>
        <dbReference type="Proteomes" id="UP000789595"/>
    </source>
</evidence>
<protein>
    <submittedName>
        <fullName evidence="2">Uncharacterized protein</fullName>
    </submittedName>
</protein>
<gene>
    <name evidence="2" type="ORF">PCAL00307_LOCUS4212</name>
    <name evidence="3" type="ORF">PECAL_5P20330</name>
</gene>
<reference evidence="2" key="1">
    <citation type="submission" date="2021-01" db="EMBL/GenBank/DDBJ databases">
        <authorList>
            <person name="Corre E."/>
            <person name="Pelletier E."/>
            <person name="Niang G."/>
            <person name="Scheremetjew M."/>
            <person name="Finn R."/>
            <person name="Kale V."/>
            <person name="Holt S."/>
            <person name="Cochrane G."/>
            <person name="Meng A."/>
            <person name="Brown T."/>
            <person name="Cohen L."/>
        </authorList>
    </citation>
    <scope>NUCLEOTIDE SEQUENCE</scope>
    <source>
        <strain evidence="2">CCMP1756</strain>
    </source>
</reference>
<accession>A0A7S3ZNE5</accession>
<dbReference type="AlphaFoldDB" id="A0A7S3ZNE5"/>
<evidence type="ECO:0000256" key="1">
    <source>
        <dbReference type="SAM" id="MobiDB-lite"/>
    </source>
</evidence>
<evidence type="ECO:0000313" key="3">
    <source>
        <dbReference type="EMBL" id="CAH0377498.1"/>
    </source>
</evidence>
<organism evidence="2">
    <name type="scientific">Pelagomonas calceolata</name>
    <dbReference type="NCBI Taxonomy" id="35677"/>
    <lineage>
        <taxon>Eukaryota</taxon>
        <taxon>Sar</taxon>
        <taxon>Stramenopiles</taxon>
        <taxon>Ochrophyta</taxon>
        <taxon>Pelagophyceae</taxon>
        <taxon>Pelagomonadales</taxon>
        <taxon>Pelagomonadaceae</taxon>
        <taxon>Pelagomonas</taxon>
    </lineage>
</organism>
<dbReference type="Proteomes" id="UP000789595">
    <property type="component" value="Unassembled WGS sequence"/>
</dbReference>
<sequence length="629" mass="71345">MSRLPEIASPGVSAKPSVSSTTQGLTTLAEQSSMGLTTLVAPLQEAVTEKLFSGGSLASGSVETSPETFADKLVRAAAHRAEIISQRREAARRYTAVRAASARQRRDAVLQKREDDVLSKVELKRDRPRILREQALQRLRGALLLTIVQQAIRAKALSDQLEIGREDMATRRKHRRAAKMVQRCYRQKRTQRMWTKFSKYARLMKRHRLRMCFTIRCWRRAYAAGVVRDFLRATNKGAKLQRVVMTYTERVVLGQSLIRQYVYARRARMKILDQIYVQLEGIIIEEERRRIVARVHEIRKLLRARLEGRADSRASLSTQPARGKSFAEKVMDEADKVELDLKYQRSKVQNLIEGHQERYELCCKYRKDTPTLMAEYDAFLKRDEPPSPQKRRPTTAPAALDQQLLPSGERKPSVKEIIRSSRAARAGKLKKGIEVQRGRAALTAAPPDPPPRVEPKRRRELLSWLLARRLRAWRRRMERRASRASRKGRSRYSRGSIDTATTGDESTAMASNEEIADDAALAGQADAFSIGDAIRWLKLGQRRSSGDVREQAEASAMLESATQGIYMFYNSFGGVAGMYAAVEDCVRDERNRQQALQDEMEGTLEARYGMDPSQFSGGVKVAPPELTEI</sequence>
<feature type="compositionally biased region" description="Polar residues" evidence="1">
    <location>
        <begin position="498"/>
        <end position="507"/>
    </location>
</feature>
<feature type="compositionally biased region" description="Basic residues" evidence="1">
    <location>
        <begin position="478"/>
        <end position="492"/>
    </location>
</feature>
<dbReference type="EMBL" id="CAKKNE010000005">
    <property type="protein sequence ID" value="CAH0377498.1"/>
    <property type="molecule type" value="Genomic_DNA"/>
</dbReference>
<feature type="region of interest" description="Disordered" evidence="1">
    <location>
        <begin position="478"/>
        <end position="507"/>
    </location>
</feature>
<feature type="region of interest" description="Disordered" evidence="1">
    <location>
        <begin position="1"/>
        <end position="23"/>
    </location>
</feature>